<keyword evidence="6 10" id="KW-1133">Transmembrane helix</keyword>
<keyword evidence="5" id="KW-0552">Olfaction</keyword>
<protein>
    <submittedName>
        <fullName evidence="11">OR9A protein</fullName>
    </submittedName>
</protein>
<evidence type="ECO:0000256" key="4">
    <source>
        <dbReference type="ARBA" id="ARBA00022692"/>
    </source>
</evidence>
<dbReference type="Pfam" id="PF02949">
    <property type="entry name" value="7tm_6"/>
    <property type="match status" value="1"/>
</dbReference>
<evidence type="ECO:0000256" key="3">
    <source>
        <dbReference type="ARBA" id="ARBA00022606"/>
    </source>
</evidence>
<dbReference type="PANTHER" id="PTHR21137">
    <property type="entry name" value="ODORANT RECEPTOR"/>
    <property type="match status" value="1"/>
</dbReference>
<organism evidence="11 12">
    <name type="scientific">Acromyrmex charruanus</name>
    <dbReference type="NCBI Taxonomy" id="2715315"/>
    <lineage>
        <taxon>Eukaryota</taxon>
        <taxon>Metazoa</taxon>
        <taxon>Ecdysozoa</taxon>
        <taxon>Arthropoda</taxon>
        <taxon>Hexapoda</taxon>
        <taxon>Insecta</taxon>
        <taxon>Pterygota</taxon>
        <taxon>Neoptera</taxon>
        <taxon>Endopterygota</taxon>
        <taxon>Hymenoptera</taxon>
        <taxon>Apocrita</taxon>
        <taxon>Aculeata</taxon>
        <taxon>Formicoidea</taxon>
        <taxon>Formicidae</taxon>
        <taxon>Myrmicinae</taxon>
        <taxon>Acromyrmex</taxon>
    </lineage>
</organism>
<comment type="caution">
    <text evidence="11">The sequence shown here is derived from an EMBL/GenBank/DDBJ whole genome shotgun (WGS) entry which is preliminary data.</text>
</comment>
<dbReference type="InterPro" id="IPR004117">
    <property type="entry name" value="7tm6_olfct_rcpt"/>
</dbReference>
<gene>
    <name evidence="11" type="primary">Or9a_2</name>
    <name evidence="11" type="ORF">G6Z76_0000126</name>
</gene>
<keyword evidence="3" id="KW-0716">Sensory transduction</keyword>
<dbReference type="PANTHER" id="PTHR21137:SF35">
    <property type="entry name" value="ODORANT RECEPTOR 19A-RELATED"/>
    <property type="match status" value="1"/>
</dbReference>
<evidence type="ECO:0000313" key="12">
    <source>
        <dbReference type="Proteomes" id="UP000669903"/>
    </source>
</evidence>
<feature type="non-terminal residue" evidence="11">
    <location>
        <position position="159"/>
    </location>
</feature>
<evidence type="ECO:0000313" key="11">
    <source>
        <dbReference type="EMBL" id="KAG5346607.1"/>
    </source>
</evidence>
<keyword evidence="2" id="KW-1003">Cell membrane</keyword>
<evidence type="ECO:0000256" key="8">
    <source>
        <dbReference type="ARBA" id="ARBA00023170"/>
    </source>
</evidence>
<evidence type="ECO:0000256" key="10">
    <source>
        <dbReference type="SAM" id="Phobius"/>
    </source>
</evidence>
<feature type="non-terminal residue" evidence="11">
    <location>
        <position position="1"/>
    </location>
</feature>
<evidence type="ECO:0000256" key="5">
    <source>
        <dbReference type="ARBA" id="ARBA00022725"/>
    </source>
</evidence>
<reference evidence="11" key="1">
    <citation type="submission" date="2020-03" db="EMBL/GenBank/DDBJ databases">
        <title>Relaxed selection underlies rapid genomic changes in the transitions from sociality to social parasitism in ants.</title>
        <authorList>
            <person name="Bi X."/>
        </authorList>
    </citation>
    <scope>NUCLEOTIDE SEQUENCE</scope>
    <source>
        <strain evidence="11">BGI-DK2014a</strain>
        <tissue evidence="11">Whole body</tissue>
    </source>
</reference>
<dbReference type="GO" id="GO:0004984">
    <property type="term" value="F:olfactory receptor activity"/>
    <property type="evidence" value="ECO:0007669"/>
    <property type="project" value="InterPro"/>
</dbReference>
<name>A0A836FG91_9HYME</name>
<sequence>MTYITTFIYCRFAKLLENTFYIAFGIQIMIVTIAMSISLLQIVMQIEIAETMRYTAYVISQLVHLFCYSLQGQKLIDHSLQMRNKIYNCSWYNIPAKSQRLLLYVMQRSMQPNFLSAGKIYVFSLKSFTTLKFLKSKNAFLLKVVKSSVSYFTVLASFQ</sequence>
<evidence type="ECO:0000256" key="1">
    <source>
        <dbReference type="ARBA" id="ARBA00004651"/>
    </source>
</evidence>
<accession>A0A836FG91</accession>
<evidence type="ECO:0000256" key="7">
    <source>
        <dbReference type="ARBA" id="ARBA00023136"/>
    </source>
</evidence>
<keyword evidence="7 10" id="KW-0472">Membrane</keyword>
<dbReference type="GO" id="GO:0005886">
    <property type="term" value="C:plasma membrane"/>
    <property type="evidence" value="ECO:0007669"/>
    <property type="project" value="UniProtKB-SubCell"/>
</dbReference>
<evidence type="ECO:0000256" key="6">
    <source>
        <dbReference type="ARBA" id="ARBA00022989"/>
    </source>
</evidence>
<keyword evidence="9" id="KW-0807">Transducer</keyword>
<proteinExistence type="predicted"/>
<dbReference type="EMBL" id="JAANIC010001490">
    <property type="protein sequence ID" value="KAG5346607.1"/>
    <property type="molecule type" value="Genomic_DNA"/>
</dbReference>
<evidence type="ECO:0000256" key="2">
    <source>
        <dbReference type="ARBA" id="ARBA00022475"/>
    </source>
</evidence>
<keyword evidence="8" id="KW-0675">Receptor</keyword>
<keyword evidence="4 10" id="KW-0812">Transmembrane</keyword>
<dbReference type="GO" id="GO:0007165">
    <property type="term" value="P:signal transduction"/>
    <property type="evidence" value="ECO:0007669"/>
    <property type="project" value="UniProtKB-KW"/>
</dbReference>
<dbReference type="GO" id="GO:0005549">
    <property type="term" value="F:odorant binding"/>
    <property type="evidence" value="ECO:0007669"/>
    <property type="project" value="InterPro"/>
</dbReference>
<evidence type="ECO:0000256" key="9">
    <source>
        <dbReference type="ARBA" id="ARBA00023224"/>
    </source>
</evidence>
<feature type="transmembrane region" description="Helical" evidence="10">
    <location>
        <begin position="20"/>
        <end position="43"/>
    </location>
</feature>
<dbReference type="AlphaFoldDB" id="A0A836FG91"/>
<dbReference type="Proteomes" id="UP000669903">
    <property type="component" value="Unassembled WGS sequence"/>
</dbReference>
<keyword evidence="12" id="KW-1185">Reference proteome</keyword>
<comment type="subcellular location">
    <subcellularLocation>
        <location evidence="1">Cell membrane</location>
        <topology evidence="1">Multi-pass membrane protein</topology>
    </subcellularLocation>
</comment>